<evidence type="ECO:0000256" key="3">
    <source>
        <dbReference type="ARBA" id="ARBA00004887"/>
    </source>
</evidence>
<dbReference type="SUPFAM" id="SSF63380">
    <property type="entry name" value="Riboflavin synthase domain-like"/>
    <property type="match status" value="2"/>
</dbReference>
<feature type="repeat" description="Lumazine-binding" evidence="10">
    <location>
        <begin position="1"/>
        <end position="101"/>
    </location>
</feature>
<reference evidence="12 13" key="1">
    <citation type="journal article" date="2013" name="Genome Biol. Evol.">
        <title>Genome evolution and phylogenomic analysis of candidatus kinetoplastibacterium, the betaproteobacterial endosymbionts of strigomonas and angomonas.</title>
        <authorList>
            <person name="Alves J.M."/>
            <person name="Serrano M.G."/>
            <person name="Maia da Silva F."/>
            <person name="Voegtly L.J."/>
            <person name="Matveyev A.V."/>
            <person name="Teixeira M.M."/>
            <person name="Camargo E.P."/>
            <person name="Buck G.A."/>
        </authorList>
    </citation>
    <scope>NUCLEOTIDE SEQUENCE [LARGE SCALE GENOMIC DNA]</scope>
    <source>
        <strain evidence="12 13">TCC036E</strain>
    </source>
</reference>
<evidence type="ECO:0000256" key="1">
    <source>
        <dbReference type="ARBA" id="ARBA00000968"/>
    </source>
</evidence>
<dbReference type="InterPro" id="IPR023366">
    <property type="entry name" value="ATP_synth_asu-like_sf"/>
</dbReference>
<keyword evidence="8" id="KW-0677">Repeat</keyword>
<dbReference type="KEGG" id="kct:CDEE_0028"/>
<dbReference type="PROSITE" id="PS51177">
    <property type="entry name" value="LUMAZINE_BIND"/>
    <property type="match status" value="2"/>
</dbReference>
<proteinExistence type="predicted"/>
<dbReference type="InterPro" id="IPR001783">
    <property type="entry name" value="Lumazine-bd"/>
</dbReference>
<feature type="domain" description="Lumazine-binding" evidence="11">
    <location>
        <begin position="1"/>
        <end position="101"/>
    </location>
</feature>
<comment type="function">
    <text evidence="2">Catalyzes the dismutation of two molecules of 6,7-dimethyl-8-ribityllumazine, resulting in the formation of riboflavin and 5-amino-6-(D-ribitylamino)uracil.</text>
</comment>
<dbReference type="EC" id="2.5.1.9" evidence="4 9"/>
<dbReference type="Proteomes" id="UP000011686">
    <property type="component" value="Chromosome"/>
</dbReference>
<evidence type="ECO:0000259" key="11">
    <source>
        <dbReference type="PROSITE" id="PS51177"/>
    </source>
</evidence>
<evidence type="ECO:0000256" key="2">
    <source>
        <dbReference type="ARBA" id="ARBA00002803"/>
    </source>
</evidence>
<sequence length="206" mass="22542">MFTGIIEDIGFITNIYNSSNLENINNGIRLFVKVNNIDLKSISIGDSISIQGACMTVTNIEGSGFYVDISQESLKCTVGLSSVGEVNIERALKLESRMGGHILYGHVDCIGKVYDFSPCGESKALAIDIPTNFAKFVAYKGSIAINGVSLTTNSVVDYNEFSRMTINIIPHTQVTTTLHKLSKNDSVNVEIDSIARYVDRILTFNK</sequence>
<evidence type="ECO:0000256" key="6">
    <source>
        <dbReference type="ARBA" id="ARBA00022619"/>
    </source>
</evidence>
<dbReference type="AlphaFoldDB" id="M1M718"/>
<dbReference type="PANTHER" id="PTHR21098:SF12">
    <property type="entry name" value="RIBOFLAVIN SYNTHASE"/>
    <property type="match status" value="1"/>
</dbReference>
<dbReference type="NCBIfam" id="TIGR00187">
    <property type="entry name" value="ribE"/>
    <property type="match status" value="1"/>
</dbReference>
<keyword evidence="6" id="KW-0686">Riboflavin biosynthesis</keyword>
<dbReference type="HOGENOM" id="CLU_034388_2_2_4"/>
<gene>
    <name evidence="12" type="ORF">CDEE_0028</name>
</gene>
<evidence type="ECO:0000256" key="10">
    <source>
        <dbReference type="PROSITE-ProRule" id="PRU00524"/>
    </source>
</evidence>
<dbReference type="CDD" id="cd00402">
    <property type="entry name" value="Riboflavin_synthase_like"/>
    <property type="match status" value="1"/>
</dbReference>
<dbReference type="InterPro" id="IPR017938">
    <property type="entry name" value="Riboflavin_synthase-like_b-brl"/>
</dbReference>
<dbReference type="GO" id="GO:0009231">
    <property type="term" value="P:riboflavin biosynthetic process"/>
    <property type="evidence" value="ECO:0007669"/>
    <property type="project" value="UniProtKB-KW"/>
</dbReference>
<organism evidence="12 13">
    <name type="scientific">Candidatus Kinetoplastidibacterium crithidiae TCC036E</name>
    <dbReference type="NCBI Taxonomy" id="1208918"/>
    <lineage>
        <taxon>Bacteria</taxon>
        <taxon>Pseudomonadati</taxon>
        <taxon>Pseudomonadota</taxon>
        <taxon>Betaproteobacteria</taxon>
        <taxon>Candidatus Kinetoplastidibacterium</taxon>
    </lineage>
</organism>
<dbReference type="Gene3D" id="2.40.30.20">
    <property type="match status" value="2"/>
</dbReference>
<dbReference type="Pfam" id="PF00677">
    <property type="entry name" value="Lum_binding"/>
    <property type="match status" value="2"/>
</dbReference>
<evidence type="ECO:0000313" key="12">
    <source>
        <dbReference type="EMBL" id="AGF47880.1"/>
    </source>
</evidence>
<evidence type="ECO:0000313" key="13">
    <source>
        <dbReference type="Proteomes" id="UP000011686"/>
    </source>
</evidence>
<dbReference type="PIRSF" id="PIRSF000498">
    <property type="entry name" value="Riboflavin_syn_A"/>
    <property type="match status" value="1"/>
</dbReference>
<evidence type="ECO:0000256" key="7">
    <source>
        <dbReference type="ARBA" id="ARBA00022679"/>
    </source>
</evidence>
<keyword evidence="7 12" id="KW-0808">Transferase</keyword>
<evidence type="ECO:0000256" key="4">
    <source>
        <dbReference type="ARBA" id="ARBA00012827"/>
    </source>
</evidence>
<dbReference type="EMBL" id="CP003804">
    <property type="protein sequence ID" value="AGF47880.1"/>
    <property type="molecule type" value="Genomic_DNA"/>
</dbReference>
<accession>M1M718</accession>
<dbReference type="GO" id="GO:0004746">
    <property type="term" value="F:riboflavin synthase activity"/>
    <property type="evidence" value="ECO:0007669"/>
    <property type="project" value="UniProtKB-UniRule"/>
</dbReference>
<protein>
    <recommendedName>
        <fullName evidence="5 9">Riboflavin synthase</fullName>
        <ecNumber evidence="4 9">2.5.1.9</ecNumber>
    </recommendedName>
</protein>
<dbReference type="eggNOG" id="COG0307">
    <property type="taxonomic scope" value="Bacteria"/>
</dbReference>
<evidence type="ECO:0000256" key="5">
    <source>
        <dbReference type="ARBA" id="ARBA00013950"/>
    </source>
</evidence>
<feature type="domain" description="Lumazine-binding" evidence="11">
    <location>
        <begin position="102"/>
        <end position="202"/>
    </location>
</feature>
<dbReference type="STRING" id="1208918.CDEE_0028"/>
<evidence type="ECO:0000256" key="9">
    <source>
        <dbReference type="NCBIfam" id="TIGR00187"/>
    </source>
</evidence>
<name>M1M718_9PROT</name>
<comment type="pathway">
    <text evidence="3">Cofactor biosynthesis; riboflavin biosynthesis; riboflavin from 2-hydroxy-3-oxobutyl phosphate and 5-amino-6-(D-ribitylamino)uracil: step 2/2.</text>
</comment>
<dbReference type="RefSeq" id="WP_015238698.1">
    <property type="nucleotide sequence ID" value="NC_020283.1"/>
</dbReference>
<dbReference type="PANTHER" id="PTHR21098">
    <property type="entry name" value="RIBOFLAVIN SYNTHASE ALPHA CHAIN"/>
    <property type="match status" value="1"/>
</dbReference>
<dbReference type="PATRIC" id="fig|1208918.3.peg.580"/>
<dbReference type="InterPro" id="IPR026017">
    <property type="entry name" value="Lumazine-bd_dom"/>
</dbReference>
<keyword evidence="13" id="KW-1185">Reference proteome</keyword>
<comment type="catalytic activity">
    <reaction evidence="1">
        <text>2 6,7-dimethyl-8-(1-D-ribityl)lumazine + H(+) = 5-amino-6-(D-ribitylamino)uracil + riboflavin</text>
        <dbReference type="Rhea" id="RHEA:20772"/>
        <dbReference type="ChEBI" id="CHEBI:15378"/>
        <dbReference type="ChEBI" id="CHEBI:15934"/>
        <dbReference type="ChEBI" id="CHEBI:57986"/>
        <dbReference type="ChEBI" id="CHEBI:58201"/>
        <dbReference type="EC" id="2.5.1.9"/>
    </reaction>
</comment>
<dbReference type="NCBIfam" id="NF006767">
    <property type="entry name" value="PRK09289.1"/>
    <property type="match status" value="1"/>
</dbReference>
<evidence type="ECO:0000256" key="8">
    <source>
        <dbReference type="ARBA" id="ARBA00022737"/>
    </source>
</evidence>
<feature type="repeat" description="Lumazine-binding" evidence="10">
    <location>
        <begin position="102"/>
        <end position="202"/>
    </location>
</feature>